<evidence type="ECO:0000256" key="1">
    <source>
        <dbReference type="SAM" id="Phobius"/>
    </source>
</evidence>
<name>A0A6J8F150_MYTCO</name>
<keyword evidence="1" id="KW-0472">Membrane</keyword>
<proteinExistence type="predicted"/>
<dbReference type="AlphaFoldDB" id="A0A6J8F150"/>
<keyword evidence="3" id="KW-1185">Reference proteome</keyword>
<reference evidence="2 3" key="1">
    <citation type="submission" date="2020-06" db="EMBL/GenBank/DDBJ databases">
        <authorList>
            <person name="Li R."/>
            <person name="Bekaert M."/>
        </authorList>
    </citation>
    <scope>NUCLEOTIDE SEQUENCE [LARGE SCALE GENOMIC DNA]</scope>
    <source>
        <strain evidence="3">wild</strain>
    </source>
</reference>
<dbReference type="EMBL" id="CACVKT020010441">
    <property type="protein sequence ID" value="CAC5426678.1"/>
    <property type="molecule type" value="Genomic_DNA"/>
</dbReference>
<dbReference type="Proteomes" id="UP000507470">
    <property type="component" value="Unassembled WGS sequence"/>
</dbReference>
<organism evidence="2 3">
    <name type="scientific">Mytilus coruscus</name>
    <name type="common">Sea mussel</name>
    <dbReference type="NCBI Taxonomy" id="42192"/>
    <lineage>
        <taxon>Eukaryota</taxon>
        <taxon>Metazoa</taxon>
        <taxon>Spiralia</taxon>
        <taxon>Lophotrochozoa</taxon>
        <taxon>Mollusca</taxon>
        <taxon>Bivalvia</taxon>
        <taxon>Autobranchia</taxon>
        <taxon>Pteriomorphia</taxon>
        <taxon>Mytilida</taxon>
        <taxon>Mytiloidea</taxon>
        <taxon>Mytilidae</taxon>
        <taxon>Mytilinae</taxon>
        <taxon>Mytilus</taxon>
    </lineage>
</organism>
<accession>A0A6J8F150</accession>
<gene>
    <name evidence="2" type="ORF">MCOR_58365</name>
</gene>
<evidence type="ECO:0000313" key="3">
    <source>
        <dbReference type="Proteomes" id="UP000507470"/>
    </source>
</evidence>
<keyword evidence="1" id="KW-0812">Transmembrane</keyword>
<sequence length="190" mass="21209">MCLHWTLRSNSITFNCKIDDLHLPVYIHNNFGKEIARCGIPIPFPLCTATYSNTTVRQNIDTNETVVGVKGIIDDSLNGNWSCHHGYGSMYNAVVEINIPVLQDLSCLKEVSFYTLTGVVISLVMIGIFCLLVKGKCKLTKGAATQYNTNNDDRENNAHDEDAIDLNEEEENHSGNFCINSLYLNVFKSV</sequence>
<evidence type="ECO:0000313" key="2">
    <source>
        <dbReference type="EMBL" id="CAC5426678.1"/>
    </source>
</evidence>
<dbReference type="OrthoDB" id="6152301at2759"/>
<feature type="transmembrane region" description="Helical" evidence="1">
    <location>
        <begin position="111"/>
        <end position="133"/>
    </location>
</feature>
<keyword evidence="1" id="KW-1133">Transmembrane helix</keyword>
<protein>
    <submittedName>
        <fullName evidence="2">Uncharacterized protein</fullName>
    </submittedName>
</protein>